<accession>A0A857N7V9</accession>
<feature type="transmembrane region" description="Helical" evidence="1">
    <location>
        <begin position="209"/>
        <end position="231"/>
    </location>
</feature>
<organism evidence="2 3">
    <name type="scientific">Candidatus Chazhemtobacterium aquaticus</name>
    <dbReference type="NCBI Taxonomy" id="2715735"/>
    <lineage>
        <taxon>Bacteria</taxon>
        <taxon>Candidatus Chazhemtobacteraceae</taxon>
        <taxon>Candidatus Chazhemtobacterium</taxon>
    </lineage>
</organism>
<keyword evidence="1" id="KW-0812">Transmembrane</keyword>
<feature type="transmembrane region" description="Helical" evidence="1">
    <location>
        <begin position="340"/>
        <end position="357"/>
    </location>
</feature>
<protein>
    <recommendedName>
        <fullName evidence="4">Glycosyltransferase RgtA/B/C/D-like domain-containing protein</fullName>
    </recommendedName>
</protein>
<evidence type="ECO:0000313" key="2">
    <source>
        <dbReference type="EMBL" id="QHO63449.1"/>
    </source>
</evidence>
<sequence length="371" mass="42941">MVVVLTIVSTLLLWLPFWLRIESLPGWGFDFSSGMETVFANFDGTNYLIIARSWYDGEYIRNNFSNPLPLEYYPAHLPLYPAIVSVFDLVMPGTWAMLVATLLGSVLATLAFFKLMKSVGIKNMGWLGVVFLLLPARWVVVKAVGSPEPWFIAFILMSLVYFREKKYWLAGLFGALAQLTKSPGILLFVGYGLYFLIEMWTRKKVEMRKILSAYPLLLMPLAALGLFYFYYLQTGDFWAYFNSGDNFHLFLPPFSIFAPKGQVWTGEFWLEEIIFIWLIYGLGVMKLWKKNLKELAVFSGVFFVSTLLVAHRDIARYILPIFPLVLIGWEEEMRKKEFKVILLLLVIPILLYSWNFMLNNTMAIDNWGQYL</sequence>
<dbReference type="Proteomes" id="UP000463983">
    <property type="component" value="Chromosome"/>
</dbReference>
<feature type="transmembrane region" description="Helical" evidence="1">
    <location>
        <begin position="95"/>
        <end position="113"/>
    </location>
</feature>
<keyword evidence="1" id="KW-0472">Membrane</keyword>
<proteinExistence type="predicted"/>
<name>A0A857N7V9_9BACT</name>
<gene>
    <name evidence="2" type="ORF">MICH65_0468</name>
</gene>
<keyword evidence="1" id="KW-1133">Transmembrane helix</keyword>
<evidence type="ECO:0000313" key="3">
    <source>
        <dbReference type="Proteomes" id="UP000463983"/>
    </source>
</evidence>
<dbReference type="AlphaFoldDB" id="A0A857N7V9"/>
<evidence type="ECO:0008006" key="4">
    <source>
        <dbReference type="Google" id="ProtNLM"/>
    </source>
</evidence>
<feature type="transmembrane region" description="Helical" evidence="1">
    <location>
        <begin position="167"/>
        <end position="197"/>
    </location>
</feature>
<evidence type="ECO:0000256" key="1">
    <source>
        <dbReference type="SAM" id="Phobius"/>
    </source>
</evidence>
<dbReference type="EMBL" id="CP047901">
    <property type="protein sequence ID" value="QHO63449.1"/>
    <property type="molecule type" value="Genomic_DNA"/>
</dbReference>
<dbReference type="KEGG" id="caqa:MICH65_0468"/>
<feature type="transmembrane region" description="Helical" evidence="1">
    <location>
        <begin position="268"/>
        <end position="288"/>
    </location>
</feature>
<feature type="transmembrane region" description="Helical" evidence="1">
    <location>
        <begin position="125"/>
        <end position="147"/>
    </location>
</feature>
<reference evidence="3" key="1">
    <citation type="journal article" date="2020" name="Microorganisms">
        <title>Complete Genome of a Member of a New Bacterial Lineage in the Microgenomates Group Reveals an Unusual Nucleotide Composition Disparity Between Two Strands of DNA and Limited Metabolic Potential.</title>
        <authorList>
            <person name="Kadnikov V.V."/>
            <person name="Mardanov A.V."/>
            <person name="Beletsky A.V."/>
            <person name="Karnachuk O.V."/>
            <person name="Ravin N.V."/>
        </authorList>
    </citation>
    <scope>NUCLEOTIDE SEQUENCE [LARGE SCALE GENOMIC DNA]</scope>
</reference>
<keyword evidence="3" id="KW-1185">Reference proteome</keyword>